<dbReference type="InterPro" id="IPR051257">
    <property type="entry name" value="Diverse_CBS-Domain"/>
</dbReference>
<reference evidence="4 5" key="1">
    <citation type="submission" date="2017-12" db="EMBL/GenBank/DDBJ databases">
        <title>Phylogenetic diversity of female urinary microbiome.</title>
        <authorList>
            <person name="Thomas-White K."/>
            <person name="Wolfe A.J."/>
        </authorList>
    </citation>
    <scope>NUCLEOTIDE SEQUENCE [LARGE SCALE GENOMIC DNA]</scope>
    <source>
        <strain evidence="4 5">UMB0844</strain>
    </source>
</reference>
<evidence type="ECO:0000313" key="5">
    <source>
        <dbReference type="Proteomes" id="UP000234775"/>
    </source>
</evidence>
<proteinExistence type="predicted"/>
<dbReference type="CDD" id="cd04596">
    <property type="entry name" value="CBS_pair_DRTGG_assoc"/>
    <property type="match status" value="1"/>
</dbReference>
<accession>A0A0X8F8E4</accession>
<dbReference type="KEGG" id="acg:AWM71_05080"/>
<dbReference type="InterPro" id="IPR028979">
    <property type="entry name" value="Ser_kin/Pase_Hpr-like_N_sf"/>
</dbReference>
<comment type="caution">
    <text evidence="4">The sequence shown here is derived from an EMBL/GenBank/DDBJ whole genome shotgun (WGS) entry which is preliminary data.</text>
</comment>
<evidence type="ECO:0000256" key="1">
    <source>
        <dbReference type="ARBA" id="ARBA00023122"/>
    </source>
</evidence>
<dbReference type="SUPFAM" id="SSF54631">
    <property type="entry name" value="CBS-domain pair"/>
    <property type="match status" value="1"/>
</dbReference>
<sequence>MATKHEQVIDYIRKIPVNHEISVRRIARDLSVSEGTAYRGIKAAEMKGLVKTKDRVGTVRIEQSLAYRHQNISVRDVVALTDAKILGGSLGLDYVVQDFIVGAMKEESIISYLKENLLLITGNRENVQKLSLNHGIPVIITGGFQTTQEVIDLADEKKIPIVSVTYDTYSVVKIINKVLSERAVQRNLVLVEDIYVPLKKVKFLRENETVAEYWELSRRTTHSRYPVVNDEGEVVGVVSAKDLFNTTPFTSIHSIMTKNPLVAKLNMSVASVTQLMLWDNLEMVPVVNEENQLVGLMSRQDVLYTMQFTRQSSDNDYRLEALINDKIKSLTTDEGQTYYQFTSDGSFGSNLGTLSETLLGAIIAFVGHRYVYEQFNEFGVLEAFNYFYFEAVDFNKSIQIYPELIYQTRRNCKLSIIVKYGKAKIASAVISLNMLIKK</sequence>
<dbReference type="SMART" id="SM00116">
    <property type="entry name" value="CBS"/>
    <property type="match status" value="2"/>
</dbReference>
<dbReference type="SUPFAM" id="SSF75138">
    <property type="entry name" value="HprK N-terminal domain-like"/>
    <property type="match status" value="1"/>
</dbReference>
<feature type="domain" description="CBS" evidence="3">
    <location>
        <begin position="197"/>
        <end position="255"/>
    </location>
</feature>
<dbReference type="Proteomes" id="UP000234775">
    <property type="component" value="Unassembled WGS sequence"/>
</dbReference>
<gene>
    <name evidence="4" type="ORF">CYJ27_03860</name>
</gene>
<keyword evidence="1 2" id="KW-0129">CBS domain</keyword>
<dbReference type="Gene3D" id="3.40.1390.20">
    <property type="entry name" value="HprK N-terminal domain-like"/>
    <property type="match status" value="1"/>
</dbReference>
<name>A0A0X8F8E4_9LACT</name>
<evidence type="ECO:0000313" key="4">
    <source>
        <dbReference type="EMBL" id="PKY91815.1"/>
    </source>
</evidence>
<dbReference type="PANTHER" id="PTHR43080">
    <property type="entry name" value="CBS DOMAIN-CONTAINING PROTEIN CBSX3, MITOCHONDRIAL"/>
    <property type="match status" value="1"/>
</dbReference>
<dbReference type="InterPro" id="IPR046342">
    <property type="entry name" value="CBS_dom_sf"/>
</dbReference>
<dbReference type="InterPro" id="IPR000644">
    <property type="entry name" value="CBS_dom"/>
</dbReference>
<dbReference type="PANTHER" id="PTHR43080:SF2">
    <property type="entry name" value="CBS DOMAIN-CONTAINING PROTEIN"/>
    <property type="match status" value="1"/>
</dbReference>
<dbReference type="EMBL" id="PKGZ01000002">
    <property type="protein sequence ID" value="PKY91815.1"/>
    <property type="molecule type" value="Genomic_DNA"/>
</dbReference>
<dbReference type="PROSITE" id="PS51371">
    <property type="entry name" value="CBS"/>
    <property type="match status" value="2"/>
</dbReference>
<feature type="domain" description="CBS" evidence="3">
    <location>
        <begin position="256"/>
        <end position="312"/>
    </location>
</feature>
<keyword evidence="5" id="KW-1185">Reference proteome</keyword>
<dbReference type="Gene3D" id="3.10.580.10">
    <property type="entry name" value="CBS-domain"/>
    <property type="match status" value="1"/>
</dbReference>
<dbReference type="RefSeq" id="WP_060776934.1">
    <property type="nucleotide sequence ID" value="NZ_CP014159.1"/>
</dbReference>
<dbReference type="InterPro" id="IPR010766">
    <property type="entry name" value="DRTGG"/>
</dbReference>
<dbReference type="AlphaFoldDB" id="A0A0X8F8E4"/>
<dbReference type="Pfam" id="PF07085">
    <property type="entry name" value="DRTGG"/>
    <property type="match status" value="1"/>
</dbReference>
<protein>
    <submittedName>
        <fullName evidence="4">CBS domain-containing protein</fullName>
    </submittedName>
</protein>
<dbReference type="Pfam" id="PF00571">
    <property type="entry name" value="CBS"/>
    <property type="match status" value="2"/>
</dbReference>
<evidence type="ECO:0000256" key="2">
    <source>
        <dbReference type="PROSITE-ProRule" id="PRU00703"/>
    </source>
</evidence>
<evidence type="ECO:0000259" key="3">
    <source>
        <dbReference type="PROSITE" id="PS51371"/>
    </source>
</evidence>
<organism evidence="4 5">
    <name type="scientific">Aerococcus christensenii</name>
    <dbReference type="NCBI Taxonomy" id="87541"/>
    <lineage>
        <taxon>Bacteria</taxon>
        <taxon>Bacillati</taxon>
        <taxon>Bacillota</taxon>
        <taxon>Bacilli</taxon>
        <taxon>Lactobacillales</taxon>
        <taxon>Aerococcaceae</taxon>
        <taxon>Aerococcus</taxon>
    </lineage>
</organism>